<dbReference type="Gene3D" id="3.10.180.10">
    <property type="entry name" value="2,3-Dihydroxybiphenyl 1,2-Dioxygenase, domain 1"/>
    <property type="match status" value="1"/>
</dbReference>
<dbReference type="GO" id="GO:0051213">
    <property type="term" value="F:dioxygenase activity"/>
    <property type="evidence" value="ECO:0007669"/>
    <property type="project" value="UniProtKB-KW"/>
</dbReference>
<dbReference type="GO" id="GO:0004462">
    <property type="term" value="F:lactoylglutathione lyase activity"/>
    <property type="evidence" value="ECO:0007669"/>
    <property type="project" value="InterPro"/>
</dbReference>
<evidence type="ECO:0000256" key="1">
    <source>
        <dbReference type="ARBA" id="ARBA00022723"/>
    </source>
</evidence>
<name>B1X579_PAUCH</name>
<keyword evidence="3" id="KW-0223">Dioxygenase</keyword>
<sequence length="130" mass="15023">MEIQKKISPRNVAYRLGHVAIRVQDMSRAKAFYQFLGLLITWDAPDWAYLQLPGSDGGIALLSPEYKSAGPHFAFHFSSRKEVEDIHTRLLQKGYEIGSIHDHRDGTASFYLQDFEGNWLEMLYEPSNRY</sequence>
<evidence type="ECO:0000313" key="3">
    <source>
        <dbReference type="EMBL" id="ACB43098.1"/>
    </source>
</evidence>
<dbReference type="InterPro" id="IPR004360">
    <property type="entry name" value="Glyas_Fos-R_dOase_dom"/>
</dbReference>
<evidence type="ECO:0000259" key="2">
    <source>
        <dbReference type="PROSITE" id="PS51819"/>
    </source>
</evidence>
<organism evidence="3">
    <name type="scientific">Paulinella chromatophora</name>
    <dbReference type="NCBI Taxonomy" id="39717"/>
    <lineage>
        <taxon>Eukaryota</taxon>
        <taxon>Sar</taxon>
        <taxon>Rhizaria</taxon>
        <taxon>Cercozoa</taxon>
        <taxon>Imbricatea</taxon>
        <taxon>Silicofilosea</taxon>
        <taxon>Euglyphida</taxon>
        <taxon>Paulinellidae</taxon>
        <taxon>Paulinella</taxon>
    </lineage>
</organism>
<keyword evidence="3" id="KW-0934">Plastid</keyword>
<keyword evidence="3" id="KW-0560">Oxidoreductase</keyword>
<dbReference type="RefSeq" id="YP_002049308.1">
    <property type="nucleotide sequence ID" value="NC_011087.1"/>
</dbReference>
<dbReference type="GeneID" id="6481994"/>
<accession>B1X579</accession>
<reference evidence="3" key="1">
    <citation type="submission" date="2007-08" db="EMBL/GenBank/DDBJ databases">
        <authorList>
            <person name="Gloeckner G."/>
            <person name="Nowack E."/>
            <person name="Melkonian M."/>
        </authorList>
    </citation>
    <scope>NUCLEOTIDE SEQUENCE</scope>
</reference>
<proteinExistence type="predicted"/>
<dbReference type="PROSITE" id="PS51819">
    <property type="entry name" value="VOC"/>
    <property type="match status" value="1"/>
</dbReference>
<gene>
    <name evidence="3" type="ordered locus">PCC_0680</name>
</gene>
<dbReference type="InterPro" id="IPR037523">
    <property type="entry name" value="VOC_core"/>
</dbReference>
<feature type="domain" description="VOC" evidence="2">
    <location>
        <begin position="15"/>
        <end position="125"/>
    </location>
</feature>
<protein>
    <submittedName>
        <fullName evidence="3">Possible ring-cleaving dioxygenase</fullName>
    </submittedName>
</protein>
<dbReference type="SUPFAM" id="SSF54593">
    <property type="entry name" value="Glyoxalase/Bleomycin resistance protein/Dihydroxybiphenyl dioxygenase"/>
    <property type="match status" value="1"/>
</dbReference>
<keyword evidence="1" id="KW-0479">Metal-binding</keyword>
<dbReference type="InterPro" id="IPR018146">
    <property type="entry name" value="Glyoxalase_1_CS"/>
</dbReference>
<dbReference type="Pfam" id="PF00903">
    <property type="entry name" value="Glyoxalase"/>
    <property type="match status" value="1"/>
</dbReference>
<dbReference type="GO" id="GO:0046872">
    <property type="term" value="F:metal ion binding"/>
    <property type="evidence" value="ECO:0007669"/>
    <property type="project" value="UniProtKB-KW"/>
</dbReference>
<dbReference type="EMBL" id="CP000815">
    <property type="protein sequence ID" value="ACB43098.1"/>
    <property type="molecule type" value="Genomic_DNA"/>
</dbReference>
<dbReference type="PROSITE" id="PS00934">
    <property type="entry name" value="GLYOXALASE_I_1"/>
    <property type="match status" value="1"/>
</dbReference>
<dbReference type="InterPro" id="IPR029068">
    <property type="entry name" value="Glyas_Bleomycin-R_OHBP_Dase"/>
</dbReference>
<dbReference type="AlphaFoldDB" id="B1X579"/>
<dbReference type="CDD" id="cd06587">
    <property type="entry name" value="VOC"/>
    <property type="match status" value="1"/>
</dbReference>
<geneLocation type="organellar chromatophore" evidence="3"/>
<reference evidence="3" key="2">
    <citation type="journal article" date="2008" name="Curr. Biol.">
        <title>Chromatophore genome sequence of Paulinella sheds light on acquisition of photosynthesis by eukaryotes.</title>
        <authorList>
            <person name="Nowack E.C.M."/>
            <person name="Melkonian M."/>
            <person name="Gloeckner G."/>
        </authorList>
    </citation>
    <scope>NUCLEOTIDE SEQUENCE [LARGE SCALE GENOMIC DNA]</scope>
</reference>